<evidence type="ECO:0000256" key="1">
    <source>
        <dbReference type="ARBA" id="ARBA00004141"/>
    </source>
</evidence>
<gene>
    <name evidence="10" type="ORF">PUMCH_001706</name>
</gene>
<evidence type="ECO:0000256" key="3">
    <source>
        <dbReference type="ARBA" id="ARBA00022692"/>
    </source>
</evidence>
<evidence type="ECO:0000256" key="4">
    <source>
        <dbReference type="ARBA" id="ARBA00022737"/>
    </source>
</evidence>
<reference evidence="10 11" key="1">
    <citation type="submission" date="2023-10" db="EMBL/GenBank/DDBJ databases">
        <title>Draft Genome Sequence of Candida saopaulonensis from a very Premature Infant with Sepsis.</title>
        <authorList>
            <person name="Ning Y."/>
            <person name="Dai R."/>
            <person name="Xiao M."/>
            <person name="Xu Y."/>
            <person name="Yan Q."/>
            <person name="Zhang L."/>
        </authorList>
    </citation>
    <scope>NUCLEOTIDE SEQUENCE [LARGE SCALE GENOMIC DNA]</scope>
    <source>
        <strain evidence="10 11">19XY460</strain>
    </source>
</reference>
<keyword evidence="6 8" id="KW-0472">Membrane</keyword>
<evidence type="ECO:0000256" key="2">
    <source>
        <dbReference type="ARBA" id="ARBA00022448"/>
    </source>
</evidence>
<comment type="similarity">
    <text evidence="7">Belongs to the MPDU1 (TC 2.A.43.3) family.</text>
</comment>
<evidence type="ECO:0000313" key="10">
    <source>
        <dbReference type="EMBL" id="WPK24432.1"/>
    </source>
</evidence>
<keyword evidence="2" id="KW-0813">Transport</keyword>
<evidence type="ECO:0000256" key="6">
    <source>
        <dbReference type="ARBA" id="ARBA00023136"/>
    </source>
</evidence>
<dbReference type="KEGG" id="asau:88172771"/>
<dbReference type="PANTHER" id="PTHR12226">
    <property type="entry name" value="MANNOSE-P-DOLICHOL UTILIZATION DEFECT 1 LEC35 -RELATED"/>
    <property type="match status" value="1"/>
</dbReference>
<dbReference type="InterPro" id="IPR016817">
    <property type="entry name" value="MannP-dilichol_defect-1"/>
</dbReference>
<dbReference type="Proteomes" id="UP001338582">
    <property type="component" value="Chromosome 2"/>
</dbReference>
<feature type="transmembrane region" description="Helical" evidence="9">
    <location>
        <begin position="147"/>
        <end position="167"/>
    </location>
</feature>
<feature type="transmembrane region" description="Helical" evidence="9">
    <location>
        <begin position="204"/>
        <end position="224"/>
    </location>
</feature>
<name>A0AAX4H8Z1_9ASCO</name>
<dbReference type="GO" id="GO:0016020">
    <property type="term" value="C:membrane"/>
    <property type="evidence" value="ECO:0007669"/>
    <property type="project" value="UniProtKB-SubCell"/>
</dbReference>
<feature type="transmembrane region" description="Helical" evidence="9">
    <location>
        <begin position="236"/>
        <end position="258"/>
    </location>
</feature>
<keyword evidence="5 8" id="KW-1133">Transmembrane helix</keyword>
<proteinExistence type="inferred from homology"/>
<sequence>MSSPLLMIINLIKDPEISNKVILKFAFRQVKAIGYAKVLSMLLGALIVAASSVIKIPQIKKITAPPTTQQRAALAAGVPQSSVRLEALAQLIHVTYNQQNRKSFVLYGESLLLGVQNAVLLLILQYYKLRRQSEDVQSLSEKEKTAQALKALAKPVAAIVAAVVVINKVLPRRAVLTLQVLCIPLAIAAKIPQIQRNEQLQSTAHLSLVTIGANLAGLLIRVFTTVSNFKRGRTTDLVLLGGYFTSFALNSVLMGQIVKYSH</sequence>
<protein>
    <recommendedName>
        <fullName evidence="8">Solute carrier family 66 member 3</fullName>
    </recommendedName>
</protein>
<dbReference type="PIRSF" id="PIRSF023381">
    <property type="entry name" value="MannP-dilichol_defect-1p"/>
    <property type="match status" value="1"/>
</dbReference>
<dbReference type="GeneID" id="88172771"/>
<dbReference type="Pfam" id="PF04193">
    <property type="entry name" value="PQ-loop"/>
    <property type="match status" value="1"/>
</dbReference>
<evidence type="ECO:0000313" key="11">
    <source>
        <dbReference type="Proteomes" id="UP001338582"/>
    </source>
</evidence>
<comment type="subcellular location">
    <subcellularLocation>
        <location evidence="1 8">Membrane</location>
        <topology evidence="1 8">Multi-pass membrane protein</topology>
    </subcellularLocation>
</comment>
<evidence type="ECO:0000256" key="8">
    <source>
        <dbReference type="PIRNR" id="PIRNR023381"/>
    </source>
</evidence>
<feature type="transmembrane region" description="Helical" evidence="9">
    <location>
        <begin position="104"/>
        <end position="127"/>
    </location>
</feature>
<keyword evidence="3 8" id="KW-0812">Transmembrane</keyword>
<keyword evidence="4" id="KW-0677">Repeat</keyword>
<feature type="transmembrane region" description="Helical" evidence="9">
    <location>
        <begin position="32"/>
        <end position="54"/>
    </location>
</feature>
<keyword evidence="11" id="KW-1185">Reference proteome</keyword>
<dbReference type="RefSeq" id="XP_062876815.1">
    <property type="nucleotide sequence ID" value="XM_063020745.1"/>
</dbReference>
<evidence type="ECO:0000256" key="5">
    <source>
        <dbReference type="ARBA" id="ARBA00022989"/>
    </source>
</evidence>
<organism evidence="10 11">
    <name type="scientific">Australozyma saopauloensis</name>
    <dbReference type="NCBI Taxonomy" id="291208"/>
    <lineage>
        <taxon>Eukaryota</taxon>
        <taxon>Fungi</taxon>
        <taxon>Dikarya</taxon>
        <taxon>Ascomycota</taxon>
        <taxon>Saccharomycotina</taxon>
        <taxon>Pichiomycetes</taxon>
        <taxon>Metschnikowiaceae</taxon>
        <taxon>Australozyma</taxon>
    </lineage>
</organism>
<dbReference type="EMBL" id="CP138895">
    <property type="protein sequence ID" value="WPK24432.1"/>
    <property type="molecule type" value="Genomic_DNA"/>
</dbReference>
<evidence type="ECO:0000256" key="9">
    <source>
        <dbReference type="SAM" id="Phobius"/>
    </source>
</evidence>
<dbReference type="AlphaFoldDB" id="A0AAX4H8Z1"/>
<evidence type="ECO:0000256" key="7">
    <source>
        <dbReference type="ARBA" id="ARBA00038475"/>
    </source>
</evidence>
<dbReference type="PANTHER" id="PTHR12226:SF2">
    <property type="entry name" value="MANNOSE-P-DOLICHOL UTILIZATION DEFECT 1 PROTEIN"/>
    <property type="match status" value="1"/>
</dbReference>
<accession>A0AAX4H8Z1</accession>
<feature type="transmembrane region" description="Helical" evidence="9">
    <location>
        <begin position="174"/>
        <end position="192"/>
    </location>
</feature>
<dbReference type="InterPro" id="IPR006603">
    <property type="entry name" value="PQ-loop_rpt"/>
</dbReference>